<dbReference type="RefSeq" id="WP_249770279.1">
    <property type="nucleotide sequence ID" value="NZ_CP097332.1"/>
</dbReference>
<dbReference type="Gene3D" id="1.10.1660.10">
    <property type="match status" value="1"/>
</dbReference>
<accession>A0ABY4QXG9</accession>
<reference evidence="3" key="2">
    <citation type="submission" date="2022-05" db="EMBL/GenBank/DDBJ databases">
        <authorList>
            <person name="Kim J.-S."/>
            <person name="Lee K."/>
            <person name="Suh M."/>
            <person name="Eom M."/>
            <person name="Kim J.-S."/>
            <person name="Kim D.-S."/>
            <person name="Ko S.-H."/>
            <person name="Shin Y."/>
            <person name="Lee J.-S."/>
        </authorList>
    </citation>
    <scope>NUCLEOTIDE SEQUENCE</scope>
    <source>
        <strain evidence="3">N237</strain>
    </source>
</reference>
<proteinExistence type="predicted"/>
<feature type="domain" description="HTH merR-type" evidence="2">
    <location>
        <begin position="32"/>
        <end position="76"/>
    </location>
</feature>
<dbReference type="Proteomes" id="UP001056336">
    <property type="component" value="Chromosome"/>
</dbReference>
<dbReference type="EMBL" id="CP097332">
    <property type="protein sequence ID" value="UQX87600.1"/>
    <property type="molecule type" value="Genomic_DNA"/>
</dbReference>
<evidence type="ECO:0000259" key="2">
    <source>
        <dbReference type="Pfam" id="PF13411"/>
    </source>
</evidence>
<keyword evidence="4" id="KW-1185">Reference proteome</keyword>
<evidence type="ECO:0000313" key="3">
    <source>
        <dbReference type="EMBL" id="UQX87600.1"/>
    </source>
</evidence>
<dbReference type="InterPro" id="IPR009061">
    <property type="entry name" value="DNA-bd_dom_put_sf"/>
</dbReference>
<organism evidence="3 4">
    <name type="scientific">Jatrophihabitans telluris</name>
    <dbReference type="NCBI Taxonomy" id="2038343"/>
    <lineage>
        <taxon>Bacteria</taxon>
        <taxon>Bacillati</taxon>
        <taxon>Actinomycetota</taxon>
        <taxon>Actinomycetes</taxon>
        <taxon>Jatrophihabitantales</taxon>
        <taxon>Jatrophihabitantaceae</taxon>
        <taxon>Jatrophihabitans</taxon>
    </lineage>
</organism>
<dbReference type="Pfam" id="PF13411">
    <property type="entry name" value="MerR_1"/>
    <property type="match status" value="1"/>
</dbReference>
<dbReference type="InterPro" id="IPR000551">
    <property type="entry name" value="MerR-type_HTH_dom"/>
</dbReference>
<gene>
    <name evidence="3" type="ORF">M6D93_15010</name>
</gene>
<name>A0ABY4QXG9_9ACTN</name>
<evidence type="ECO:0000313" key="4">
    <source>
        <dbReference type="Proteomes" id="UP001056336"/>
    </source>
</evidence>
<evidence type="ECO:0000256" key="1">
    <source>
        <dbReference type="SAM" id="MobiDB-lite"/>
    </source>
</evidence>
<reference evidence="3" key="1">
    <citation type="journal article" date="2018" name="Int. J. Syst. Evol. Microbiol.">
        <title>Jatrophihabitans telluris sp. nov., isolated from sediment soil of lava forest wetlands and the emended description of the genus Jatrophihabitans.</title>
        <authorList>
            <person name="Lee K.C."/>
            <person name="Suh M.K."/>
            <person name="Eom M.K."/>
            <person name="Kim K.K."/>
            <person name="Kim J.S."/>
            <person name="Kim D.S."/>
            <person name="Ko S.H."/>
            <person name="Shin Y.K."/>
            <person name="Lee J.S."/>
        </authorList>
    </citation>
    <scope>NUCLEOTIDE SEQUENCE</scope>
    <source>
        <strain evidence="3">N237</strain>
    </source>
</reference>
<protein>
    <submittedName>
        <fullName evidence="3">MerR family transcriptional regulator</fullName>
    </submittedName>
</protein>
<dbReference type="SUPFAM" id="SSF46955">
    <property type="entry name" value="Putative DNA-binding domain"/>
    <property type="match status" value="1"/>
</dbReference>
<feature type="compositionally biased region" description="Polar residues" evidence="1">
    <location>
        <begin position="13"/>
        <end position="25"/>
    </location>
</feature>
<sequence>MSGDTGADLVTEAQATPPGSRTTGIDEQERITAAEASRLTGFTPRQIRIWASLGLLRSELDTTGRKTFRKDEILAFRPPPALWGPSEAAFRLGISLSELYRHVRLGNLPVRRTTGNRLAFHPDDLAPMRVRPSPPP</sequence>
<feature type="region of interest" description="Disordered" evidence="1">
    <location>
        <begin position="1"/>
        <end position="28"/>
    </location>
</feature>